<sequence>MSKAGAFDLASGVGGKIDKTEVLSAVE</sequence>
<protein>
    <submittedName>
        <fullName evidence="1">Uncharacterized protein</fullName>
    </submittedName>
</protein>
<keyword evidence="2" id="KW-1185">Reference proteome</keyword>
<feature type="non-terminal residue" evidence="1">
    <location>
        <position position="27"/>
    </location>
</feature>
<dbReference type="AlphaFoldDB" id="A0A067H702"/>
<dbReference type="Proteomes" id="UP000027120">
    <property type="component" value="Unassembled WGS sequence"/>
</dbReference>
<dbReference type="eggNOG" id="KOG1269">
    <property type="taxonomic scope" value="Eukaryota"/>
</dbReference>
<dbReference type="STRING" id="2711.A0A067H702"/>
<accession>A0A067H702</accession>
<gene>
    <name evidence="1" type="ORF">CISIN_1g0425441mg</name>
</gene>
<name>A0A067H702_CITSI</name>
<proteinExistence type="predicted"/>
<dbReference type="PaxDb" id="2711-XP_006482915.1"/>
<organism evidence="1 2">
    <name type="scientific">Citrus sinensis</name>
    <name type="common">Sweet orange</name>
    <name type="synonym">Citrus aurantium var. sinensis</name>
    <dbReference type="NCBI Taxonomy" id="2711"/>
    <lineage>
        <taxon>Eukaryota</taxon>
        <taxon>Viridiplantae</taxon>
        <taxon>Streptophyta</taxon>
        <taxon>Embryophyta</taxon>
        <taxon>Tracheophyta</taxon>
        <taxon>Spermatophyta</taxon>
        <taxon>Magnoliopsida</taxon>
        <taxon>eudicotyledons</taxon>
        <taxon>Gunneridae</taxon>
        <taxon>Pentapetalae</taxon>
        <taxon>rosids</taxon>
        <taxon>malvids</taxon>
        <taxon>Sapindales</taxon>
        <taxon>Rutaceae</taxon>
        <taxon>Aurantioideae</taxon>
        <taxon>Citrus</taxon>
    </lineage>
</organism>
<evidence type="ECO:0000313" key="1">
    <source>
        <dbReference type="EMBL" id="KDO83346.1"/>
    </source>
</evidence>
<evidence type="ECO:0000313" key="2">
    <source>
        <dbReference type="Proteomes" id="UP000027120"/>
    </source>
</evidence>
<reference evidence="1 2" key="1">
    <citation type="submission" date="2014-04" db="EMBL/GenBank/DDBJ databases">
        <authorList>
            <consortium name="International Citrus Genome Consortium"/>
            <person name="Gmitter F."/>
            <person name="Chen C."/>
            <person name="Farmerie W."/>
            <person name="Harkins T."/>
            <person name="Desany B."/>
            <person name="Mohiuddin M."/>
            <person name="Kodira C."/>
            <person name="Borodovsky M."/>
            <person name="Lomsadze A."/>
            <person name="Burns P."/>
            <person name="Jenkins J."/>
            <person name="Prochnik S."/>
            <person name="Shu S."/>
            <person name="Chapman J."/>
            <person name="Pitluck S."/>
            <person name="Schmutz J."/>
            <person name="Rokhsar D."/>
        </authorList>
    </citation>
    <scope>NUCLEOTIDE SEQUENCE</scope>
</reference>
<dbReference type="EMBL" id="KK784875">
    <property type="protein sequence ID" value="KDO83346.1"/>
    <property type="molecule type" value="Genomic_DNA"/>
</dbReference>